<dbReference type="EMBL" id="AZHF01000003">
    <property type="protein sequence ID" value="OAA77182.1"/>
    <property type="molecule type" value="Genomic_DNA"/>
</dbReference>
<dbReference type="Pfam" id="PF01966">
    <property type="entry name" value="HD"/>
    <property type="match status" value="1"/>
</dbReference>
<gene>
    <name evidence="2" type="ORF">LEL_04005</name>
</gene>
<dbReference type="PANTHER" id="PTHR33594:SF1">
    <property type="entry name" value="HD_PDEASE DOMAIN-CONTAINING PROTEIN"/>
    <property type="match status" value="1"/>
</dbReference>
<dbReference type="AlphaFoldDB" id="A0A162K2Y8"/>
<protein>
    <submittedName>
        <fullName evidence="2">HD domain protein</fullName>
    </submittedName>
</protein>
<organism evidence="2 3">
    <name type="scientific">Akanthomyces lecanii RCEF 1005</name>
    <dbReference type="NCBI Taxonomy" id="1081108"/>
    <lineage>
        <taxon>Eukaryota</taxon>
        <taxon>Fungi</taxon>
        <taxon>Dikarya</taxon>
        <taxon>Ascomycota</taxon>
        <taxon>Pezizomycotina</taxon>
        <taxon>Sordariomycetes</taxon>
        <taxon>Hypocreomycetidae</taxon>
        <taxon>Hypocreales</taxon>
        <taxon>Cordycipitaceae</taxon>
        <taxon>Akanthomyces</taxon>
        <taxon>Cordyceps confragosa</taxon>
    </lineage>
</organism>
<dbReference type="SUPFAM" id="SSF109604">
    <property type="entry name" value="HD-domain/PDEase-like"/>
    <property type="match status" value="1"/>
</dbReference>
<evidence type="ECO:0000313" key="2">
    <source>
        <dbReference type="EMBL" id="OAA77182.1"/>
    </source>
</evidence>
<keyword evidence="3" id="KW-1185">Reference proteome</keyword>
<dbReference type="SMART" id="SM00471">
    <property type="entry name" value="HDc"/>
    <property type="match status" value="1"/>
</dbReference>
<dbReference type="InterPro" id="IPR003607">
    <property type="entry name" value="HD/PDEase_dom"/>
</dbReference>
<sequence>MAAFKVDEALIARVTDYVKEYMSHYDSSHDFNHITRVLRLAQHIQARTPNTSQAVVTLAALLHDVGDKKYLQPGEDASRLIHATLRSLGAGDALAEKVQAICLGVSYSSEVKDPGRVVALIEEHPELAVVQDADRLDAIGAVGIGRTFAFGAAKGRDLEDTIRHFEEKLLKLEGMMKTETGRALARERSERIRLMLEWWLLETGDEVC</sequence>
<dbReference type="STRING" id="1081108.A0A162K2Y8"/>
<dbReference type="Gene3D" id="1.10.3210.50">
    <property type="match status" value="1"/>
</dbReference>
<evidence type="ECO:0000259" key="1">
    <source>
        <dbReference type="SMART" id="SM00471"/>
    </source>
</evidence>
<dbReference type="CDD" id="cd00077">
    <property type="entry name" value="HDc"/>
    <property type="match status" value="1"/>
</dbReference>
<feature type="domain" description="HD/PDEase" evidence="1">
    <location>
        <begin position="26"/>
        <end position="148"/>
    </location>
</feature>
<reference evidence="2 3" key="1">
    <citation type="journal article" date="2016" name="Genome Biol. Evol.">
        <title>Divergent and convergent evolution of fungal pathogenicity.</title>
        <authorList>
            <person name="Shang Y."/>
            <person name="Xiao G."/>
            <person name="Zheng P."/>
            <person name="Cen K."/>
            <person name="Zhan S."/>
            <person name="Wang C."/>
        </authorList>
    </citation>
    <scope>NUCLEOTIDE SEQUENCE [LARGE SCALE GENOMIC DNA]</scope>
    <source>
        <strain evidence="2 3">RCEF 1005</strain>
    </source>
</reference>
<dbReference type="Proteomes" id="UP000076881">
    <property type="component" value="Unassembled WGS sequence"/>
</dbReference>
<dbReference type="InterPro" id="IPR006674">
    <property type="entry name" value="HD_domain"/>
</dbReference>
<dbReference type="PANTHER" id="PTHR33594">
    <property type="entry name" value="SUPERFAMILY HYDROLASE, PUTATIVE (AFU_ORTHOLOGUE AFUA_1G03035)-RELATED"/>
    <property type="match status" value="1"/>
</dbReference>
<evidence type="ECO:0000313" key="3">
    <source>
        <dbReference type="Proteomes" id="UP000076881"/>
    </source>
</evidence>
<comment type="caution">
    <text evidence="2">The sequence shown here is derived from an EMBL/GenBank/DDBJ whole genome shotgun (WGS) entry which is preliminary data.</text>
</comment>
<dbReference type="OrthoDB" id="16547at2759"/>
<name>A0A162K2Y8_CORDF</name>
<accession>A0A162K2Y8</accession>
<proteinExistence type="predicted"/>